<dbReference type="Proteomes" id="UP001217089">
    <property type="component" value="Unassembled WGS sequence"/>
</dbReference>
<reference evidence="2 3" key="1">
    <citation type="submission" date="2022-12" db="EMBL/GenBank/DDBJ databases">
        <title>Chromosome-level genome of Tegillarca granosa.</title>
        <authorList>
            <person name="Kim J."/>
        </authorList>
    </citation>
    <scope>NUCLEOTIDE SEQUENCE [LARGE SCALE GENOMIC DNA]</scope>
    <source>
        <strain evidence="2">Teg-2019</strain>
        <tissue evidence="2">Adductor muscle</tissue>
    </source>
</reference>
<keyword evidence="3" id="KW-1185">Reference proteome</keyword>
<dbReference type="Pfam" id="PF05699">
    <property type="entry name" value="Dimer_Tnp_hAT"/>
    <property type="match status" value="1"/>
</dbReference>
<evidence type="ECO:0000259" key="1">
    <source>
        <dbReference type="Pfam" id="PF05699"/>
    </source>
</evidence>
<protein>
    <recommendedName>
        <fullName evidence="1">HAT C-terminal dimerisation domain-containing protein</fullName>
    </recommendedName>
</protein>
<sequence>MKERNVATIKNEAIYVRTCIHGKVAVYFLDMRSVVRANAYGMFSARFGCDGASVNTGQFGGVIKPIQINISDAVILVHCLAHRLELAFKQSMKGIKLYEKVAIDNTSNKHSKAKYILKLLHSKVIVVFSHFFHDIIAVLSRLSLDLQKDEAGIYYCHEQIESTITEVKKFKERNWPVALNESKSDFGDDFIVTLIKHFETVLQTQNVDTLLIETEWTDLRNTLYNKLMSVIRVMFINQKISKLDWQKINQIYESDFPNILALYDLVLALPASSAVCERGFSYMMQIKEDYRNRLKTFY</sequence>
<evidence type="ECO:0000313" key="2">
    <source>
        <dbReference type="EMBL" id="KAJ8309954.1"/>
    </source>
</evidence>
<dbReference type="InterPro" id="IPR008906">
    <property type="entry name" value="HATC_C_dom"/>
</dbReference>
<feature type="domain" description="HAT C-terminal dimerisation" evidence="1">
    <location>
        <begin position="234"/>
        <end position="295"/>
    </location>
</feature>
<name>A0ABQ9EXS0_TEGGR</name>
<evidence type="ECO:0000313" key="3">
    <source>
        <dbReference type="Proteomes" id="UP001217089"/>
    </source>
</evidence>
<dbReference type="InterPro" id="IPR012337">
    <property type="entry name" value="RNaseH-like_sf"/>
</dbReference>
<dbReference type="SUPFAM" id="SSF53098">
    <property type="entry name" value="Ribonuclease H-like"/>
    <property type="match status" value="1"/>
</dbReference>
<gene>
    <name evidence="2" type="ORF">KUTeg_011819</name>
</gene>
<accession>A0ABQ9EXS0</accession>
<dbReference type="EMBL" id="JARBDR010000640">
    <property type="protein sequence ID" value="KAJ8309954.1"/>
    <property type="molecule type" value="Genomic_DNA"/>
</dbReference>
<organism evidence="2 3">
    <name type="scientific">Tegillarca granosa</name>
    <name type="common">Malaysian cockle</name>
    <name type="synonym">Anadara granosa</name>
    <dbReference type="NCBI Taxonomy" id="220873"/>
    <lineage>
        <taxon>Eukaryota</taxon>
        <taxon>Metazoa</taxon>
        <taxon>Spiralia</taxon>
        <taxon>Lophotrochozoa</taxon>
        <taxon>Mollusca</taxon>
        <taxon>Bivalvia</taxon>
        <taxon>Autobranchia</taxon>
        <taxon>Pteriomorphia</taxon>
        <taxon>Arcoida</taxon>
        <taxon>Arcoidea</taxon>
        <taxon>Arcidae</taxon>
        <taxon>Tegillarca</taxon>
    </lineage>
</organism>
<comment type="caution">
    <text evidence="2">The sequence shown here is derived from an EMBL/GenBank/DDBJ whole genome shotgun (WGS) entry which is preliminary data.</text>
</comment>
<proteinExistence type="predicted"/>
<dbReference type="PANTHER" id="PTHR46880">
    <property type="entry name" value="RAS-ASSOCIATING DOMAIN-CONTAINING PROTEIN"/>
    <property type="match status" value="1"/>
</dbReference>
<dbReference type="PANTHER" id="PTHR46880:SF9">
    <property type="entry name" value="ZINC FINGER PROTEIN 862"/>
    <property type="match status" value="1"/>
</dbReference>